<sequence length="214" mass="23573">MNKLNFILIFFLALALSSCEEERFDVKKYGSVSGIVVDGSDYSGLSGVLITTTPPSTAILTDENGAFQFDKVQEGPVIITARKEDYLTGTVSIAVFENENTNLTFFLSKDENDVGNVVLFDPVPGNGAVNQNLDLTLGWRTDQSQADRTLTYTVFLFESNSTNQEIIGQNLTTTQVIASNLKPNTTYYWYVLAKFEGRNVANSPTWTFRTGTGS</sequence>
<accession>A0ABQ6PUR3</accession>
<dbReference type="SUPFAM" id="SSF49452">
    <property type="entry name" value="Starch-binding domain-like"/>
    <property type="match status" value="1"/>
</dbReference>
<comment type="caution">
    <text evidence="1">The sequence shown here is derived from an EMBL/GenBank/DDBJ whole genome shotgun (WGS) entry which is preliminary data.</text>
</comment>
<dbReference type="Proteomes" id="UP001338309">
    <property type="component" value="Unassembled WGS sequence"/>
</dbReference>
<dbReference type="Gene3D" id="2.60.40.10">
    <property type="entry name" value="Immunoglobulins"/>
    <property type="match status" value="1"/>
</dbReference>
<organism evidence="1 2">
    <name type="scientific">Algoriphagus confluentis</name>
    <dbReference type="NCBI Taxonomy" id="1697556"/>
    <lineage>
        <taxon>Bacteria</taxon>
        <taxon>Pseudomonadati</taxon>
        <taxon>Bacteroidota</taxon>
        <taxon>Cytophagia</taxon>
        <taxon>Cytophagales</taxon>
        <taxon>Cyclobacteriaceae</taxon>
        <taxon>Algoriphagus</taxon>
    </lineage>
</organism>
<evidence type="ECO:0000313" key="2">
    <source>
        <dbReference type="Proteomes" id="UP001338309"/>
    </source>
</evidence>
<evidence type="ECO:0000313" key="1">
    <source>
        <dbReference type="EMBL" id="GMQ31000.1"/>
    </source>
</evidence>
<dbReference type="RefSeq" id="WP_338225705.1">
    <property type="nucleotide sequence ID" value="NZ_BTPD01000014.1"/>
</dbReference>
<name>A0ABQ6PUR3_9BACT</name>
<dbReference type="InterPro" id="IPR013783">
    <property type="entry name" value="Ig-like_fold"/>
</dbReference>
<proteinExistence type="predicted"/>
<dbReference type="InterPro" id="IPR036116">
    <property type="entry name" value="FN3_sf"/>
</dbReference>
<dbReference type="CDD" id="cd00063">
    <property type="entry name" value="FN3"/>
    <property type="match status" value="1"/>
</dbReference>
<dbReference type="InterPro" id="IPR003961">
    <property type="entry name" value="FN3_dom"/>
</dbReference>
<dbReference type="EMBL" id="BTPD01000014">
    <property type="protein sequence ID" value="GMQ31000.1"/>
    <property type="molecule type" value="Genomic_DNA"/>
</dbReference>
<dbReference type="SUPFAM" id="SSF49265">
    <property type="entry name" value="Fibronectin type III"/>
    <property type="match status" value="1"/>
</dbReference>
<dbReference type="PROSITE" id="PS51257">
    <property type="entry name" value="PROKAR_LIPOPROTEIN"/>
    <property type="match status" value="1"/>
</dbReference>
<keyword evidence="2" id="KW-1185">Reference proteome</keyword>
<dbReference type="Pfam" id="PF13715">
    <property type="entry name" value="CarbopepD_reg_2"/>
    <property type="match status" value="1"/>
</dbReference>
<dbReference type="InterPro" id="IPR013784">
    <property type="entry name" value="Carb-bd-like_fold"/>
</dbReference>
<reference evidence="1 2" key="1">
    <citation type="submission" date="2023-08" db="EMBL/GenBank/DDBJ databases">
        <title>Draft genome sequence of Algoriphagus confluentis.</title>
        <authorList>
            <person name="Takatani N."/>
            <person name="Hosokawa M."/>
            <person name="Sawabe T."/>
        </authorList>
    </citation>
    <scope>NUCLEOTIDE SEQUENCE [LARGE SCALE GENOMIC DNA]</scope>
    <source>
        <strain evidence="1 2">NBRC 111222</strain>
    </source>
</reference>
<evidence type="ECO:0008006" key="3">
    <source>
        <dbReference type="Google" id="ProtNLM"/>
    </source>
</evidence>
<protein>
    <recommendedName>
        <fullName evidence="3">Carboxypeptidase regulatory-like domain-containing protein</fullName>
    </recommendedName>
</protein>
<dbReference type="Gene3D" id="2.60.40.1120">
    <property type="entry name" value="Carboxypeptidase-like, regulatory domain"/>
    <property type="match status" value="1"/>
</dbReference>
<gene>
    <name evidence="1" type="ORF">Aconfl_36430</name>
</gene>